<dbReference type="InterPro" id="IPR036397">
    <property type="entry name" value="RNaseH_sf"/>
</dbReference>
<accession>A0ABW9QRG4</accession>
<dbReference type="Gene3D" id="3.30.420.10">
    <property type="entry name" value="Ribonuclease H-like superfamily/Ribonuclease H"/>
    <property type="match status" value="1"/>
</dbReference>
<dbReference type="PROSITE" id="PS50994">
    <property type="entry name" value="INTEGRASE"/>
    <property type="match status" value="1"/>
</dbReference>
<protein>
    <submittedName>
        <fullName evidence="2">IS3 family transposase</fullName>
    </submittedName>
</protein>
<evidence type="ECO:0000259" key="1">
    <source>
        <dbReference type="PROSITE" id="PS50994"/>
    </source>
</evidence>
<feature type="domain" description="Integrase catalytic" evidence="1">
    <location>
        <begin position="143"/>
        <end position="308"/>
    </location>
</feature>
<dbReference type="Proteomes" id="UP000437736">
    <property type="component" value="Unassembled WGS sequence"/>
</dbReference>
<sequence length="363" mass="41466">MAGTVPSERREQLSCELNAQIEAFAGRVGVGRACRAFGVPPRSWRHRRQAVEGRLPLRAPREPRPRPVPPWTLPEDERDRIRDLLCSPRFCDLAPAQVFNTLLDEGVYVCSESTMYRILRADKLSSERRRGHRRHRHAPPVLRATGPNQCWTWDISYLRGPARRVWFYLYAVIDMYSRKIVAWCVDTVESDKTARRLIATACQREHVAADTLIVHSDRGAPMTSHTLAELFETLGVTRSLSRPRTSNDNPYSEATFKTVKYRPDYPDRFETIDDARSWMRRFVYWHNHVHYHSGIGGHHPAAVHDGTARHTTRARQAVLDAAYTANPARFHNRPPTATPPPAVAWINKPTIHTKTGHTPATTP</sequence>
<dbReference type="InterPro" id="IPR012337">
    <property type="entry name" value="RNaseH-like_sf"/>
</dbReference>
<dbReference type="InterPro" id="IPR050900">
    <property type="entry name" value="Transposase_IS3/IS150/IS904"/>
</dbReference>
<dbReference type="PANTHER" id="PTHR46889">
    <property type="entry name" value="TRANSPOSASE INSF FOR INSERTION SEQUENCE IS3B-RELATED"/>
    <property type="match status" value="1"/>
</dbReference>
<comment type="caution">
    <text evidence="2">The sequence shown here is derived from an EMBL/GenBank/DDBJ whole genome shotgun (WGS) entry which is preliminary data.</text>
</comment>
<dbReference type="EMBL" id="WJHE01000289">
    <property type="protein sequence ID" value="MST32425.1"/>
    <property type="molecule type" value="Genomic_DNA"/>
</dbReference>
<name>A0ABW9QRG4_9ACTN</name>
<evidence type="ECO:0000313" key="2">
    <source>
        <dbReference type="EMBL" id="MST32425.1"/>
    </source>
</evidence>
<dbReference type="InterPro" id="IPR001584">
    <property type="entry name" value="Integrase_cat-core"/>
</dbReference>
<reference evidence="2 3" key="1">
    <citation type="submission" date="2019-11" db="EMBL/GenBank/DDBJ databases">
        <title>Acidiferrimicrobium australis gen. nov., sp. nov., an acidophilic and obligately heterotrophic, member of the Actinobacteria that catalyses dissimilatory oxido- reduction of iron isolated from metal-rich acidic water in Chile.</title>
        <authorList>
            <person name="Gonzalez D."/>
            <person name="Huber K."/>
            <person name="Hedrich S."/>
            <person name="Rojas-Villalobos C."/>
            <person name="Quatrini R."/>
            <person name="Dinamarca M.A."/>
            <person name="Schwarz A."/>
            <person name="Canales C."/>
            <person name="Nancucheo I."/>
        </authorList>
    </citation>
    <scope>NUCLEOTIDE SEQUENCE [LARGE SCALE GENOMIC DNA]</scope>
    <source>
        <strain evidence="2 3">USS-CCA1</strain>
    </source>
</reference>
<gene>
    <name evidence="2" type="ORF">GHK86_06785</name>
</gene>
<dbReference type="PANTHER" id="PTHR46889:SF4">
    <property type="entry name" value="TRANSPOSASE INSO FOR INSERTION SEQUENCE ELEMENT IS911B-RELATED"/>
    <property type="match status" value="1"/>
</dbReference>
<proteinExistence type="predicted"/>
<evidence type="ECO:0000313" key="3">
    <source>
        <dbReference type="Proteomes" id="UP000437736"/>
    </source>
</evidence>
<organism evidence="2 3">
    <name type="scientific">Acidiferrimicrobium australe</name>
    <dbReference type="NCBI Taxonomy" id="2664430"/>
    <lineage>
        <taxon>Bacteria</taxon>
        <taxon>Bacillati</taxon>
        <taxon>Actinomycetota</taxon>
        <taxon>Acidimicrobiia</taxon>
        <taxon>Acidimicrobiales</taxon>
        <taxon>Acidimicrobiaceae</taxon>
        <taxon>Acidiferrimicrobium</taxon>
    </lineage>
</organism>
<dbReference type="Pfam" id="PF00665">
    <property type="entry name" value="rve"/>
    <property type="match status" value="1"/>
</dbReference>
<dbReference type="SUPFAM" id="SSF53098">
    <property type="entry name" value="Ribonuclease H-like"/>
    <property type="match status" value="1"/>
</dbReference>
<keyword evidence="3" id="KW-1185">Reference proteome</keyword>
<dbReference type="NCBIfam" id="NF033516">
    <property type="entry name" value="transpos_IS3"/>
    <property type="match status" value="1"/>
</dbReference>
<dbReference type="InterPro" id="IPR048020">
    <property type="entry name" value="Transpos_IS3"/>
</dbReference>